<dbReference type="InterPro" id="IPR006212">
    <property type="entry name" value="Furin_repeat"/>
</dbReference>
<evidence type="ECO:0000256" key="16">
    <source>
        <dbReference type="ARBA" id="ARBA00023180"/>
    </source>
</evidence>
<name>A0A7R8VPR8_TIMDO</name>
<dbReference type="PANTHER" id="PTHR10192">
    <property type="entry name" value="MOLYBDOPTERIN BIOSYNTHESIS PROTEIN"/>
    <property type="match status" value="1"/>
</dbReference>
<dbReference type="InterPro" id="IPR038987">
    <property type="entry name" value="MoeA-like"/>
</dbReference>
<dbReference type="Gene3D" id="3.90.105.10">
    <property type="entry name" value="Molybdopterin biosynthesis moea protein, domain 2"/>
    <property type="match status" value="1"/>
</dbReference>
<dbReference type="GO" id="GO:0099634">
    <property type="term" value="C:postsynaptic specialization membrane"/>
    <property type="evidence" value="ECO:0007669"/>
    <property type="project" value="GOC"/>
</dbReference>
<keyword evidence="15" id="KW-0675">Receptor</keyword>
<keyword evidence="14" id="KW-0501">Molybdenum cofactor biosynthesis</keyword>
<keyword evidence="11 18" id="KW-1133">Transmembrane helix</keyword>
<dbReference type="InterPro" id="IPR001453">
    <property type="entry name" value="MoaB/Mog_dom"/>
</dbReference>
<dbReference type="InterPro" id="IPR005110">
    <property type="entry name" value="MoeA_linker/N"/>
</dbReference>
<evidence type="ECO:0000256" key="1">
    <source>
        <dbReference type="ARBA" id="ARBA00004479"/>
    </source>
</evidence>
<organism evidence="20">
    <name type="scientific">Timema douglasi</name>
    <name type="common">Walking stick</name>
    <dbReference type="NCBI Taxonomy" id="61478"/>
    <lineage>
        <taxon>Eukaryota</taxon>
        <taxon>Metazoa</taxon>
        <taxon>Ecdysozoa</taxon>
        <taxon>Arthropoda</taxon>
        <taxon>Hexapoda</taxon>
        <taxon>Insecta</taxon>
        <taxon>Pterygota</taxon>
        <taxon>Neoptera</taxon>
        <taxon>Polyneoptera</taxon>
        <taxon>Phasmatodea</taxon>
        <taxon>Timematodea</taxon>
        <taxon>Timematoidea</taxon>
        <taxon>Timematidae</taxon>
        <taxon>Timema</taxon>
    </lineage>
</organism>
<dbReference type="SUPFAM" id="SSF53218">
    <property type="entry name" value="Molybdenum cofactor biosynthesis proteins"/>
    <property type="match status" value="2"/>
</dbReference>
<dbReference type="GO" id="GO:0072579">
    <property type="term" value="P:glycine receptor clustering"/>
    <property type="evidence" value="ECO:0007669"/>
    <property type="project" value="TreeGrafter"/>
</dbReference>
<evidence type="ECO:0000256" key="10">
    <source>
        <dbReference type="ARBA" id="ARBA00022840"/>
    </source>
</evidence>
<dbReference type="GO" id="GO:0061599">
    <property type="term" value="F:molybdopterin molybdotransferase activity"/>
    <property type="evidence" value="ECO:0007669"/>
    <property type="project" value="TreeGrafter"/>
</dbReference>
<dbReference type="Pfam" id="PF01030">
    <property type="entry name" value="Recep_L_domain"/>
    <property type="match status" value="2"/>
</dbReference>
<evidence type="ECO:0000256" key="2">
    <source>
        <dbReference type="ARBA" id="ARBA00005046"/>
    </source>
</evidence>
<evidence type="ECO:0000256" key="12">
    <source>
        <dbReference type="ARBA" id="ARBA00023136"/>
    </source>
</evidence>
<dbReference type="Gene3D" id="2.40.340.10">
    <property type="entry name" value="MoeA, C-terminal, domain IV"/>
    <property type="match status" value="1"/>
</dbReference>
<dbReference type="Gene3D" id="2.60.40.10">
    <property type="entry name" value="Immunoglobulins"/>
    <property type="match status" value="4"/>
</dbReference>
<evidence type="ECO:0000256" key="3">
    <source>
        <dbReference type="ARBA" id="ARBA00007589"/>
    </source>
</evidence>
<evidence type="ECO:0000256" key="18">
    <source>
        <dbReference type="SAM" id="Phobius"/>
    </source>
</evidence>
<dbReference type="Gene3D" id="3.40.980.10">
    <property type="entry name" value="MoaB/Mog-like domain"/>
    <property type="match status" value="2"/>
</dbReference>
<keyword evidence="7 18" id="KW-0812">Transmembrane</keyword>
<dbReference type="InterPro" id="IPR009030">
    <property type="entry name" value="Growth_fac_rcpt_cys_sf"/>
</dbReference>
<dbReference type="SUPFAM" id="SSF49265">
    <property type="entry name" value="Fibronectin type III"/>
    <property type="match status" value="2"/>
</dbReference>
<keyword evidence="9" id="KW-0418">Kinase</keyword>
<evidence type="ECO:0000256" key="4">
    <source>
        <dbReference type="ARBA" id="ARBA00008339"/>
    </source>
</evidence>
<sequence>MRTTVNHYVAGTVKRTVPYNPCRCRHRHYGLFRAPRLNPHDQWGERRGLNYAAAMWWSLFAAALLCTVVDAKYSKVRLRGSEEEGYVCGNVDIRNSVESLEILRGCRVVEGFVQIVLIESRNETLFENVSFPELVEITCYLLVYRVFGLRSIGSLFPNLAVIRGYTLIVNYALIVFQNDHLQELGLWSLKSVLRGSVRIERNDALCFLDTVDWDVIVPHGENYFSDNKELCPGRESCGWNCTHCWGVEHPEHCRADNKLKDKKCNDLCIGDCRGPGPQQCLVCKKLLLGDVCVDSCPSHMFEYLGRLCVNETECKQMQPWPLTTDGTLAGPWGPFNGACVQTCPSLKADGNHDRPWWLFNGVCVQACPTGYEERYSDDGKKICAPCVGRCPTKCQGEKITSIQMAQYYRGCTYVQGALSIQVTGRHIMEELERSLGSIEEVENYIKIARSFPLISLSFLKNLRVVHGRELDQSKYAFVVYENQNLVELWNWTTKPRDFQIKNGSLFFHNNHKLCLSHIEELRTIAKLPKFTNLEVAQESNGDKEACDIFTIKARVKIQHSTIVVIEWEPCAMCNIQTLLGYIVYYIEAPQQNITLYNGREACKNTGWRVIYMEMMEVSMKTKDKVEKLLQPLKPNTQYGFYVETYSVTNSSTVNKGGRSKIQYFMTKPDRPSFPTNVYGFSNSSSEIVMQWEPPLHPNGVLTKYIISGMWQRDNQKFLDQRNYCQYPISKTKRNEIPKIFQTRNLKNKTKSCCEMELERMEITDKVEYEHMCEKHNKFHLTRFATWGDDGEIDACKNYIYTYLHNEMSENTSVTNFTRQIFPSQVTQPTPGYALPPENQTVMVDGVYESFTLRVEANTTTIVIRNLHHFAEYNIKLVACREQYFDKEENITDTNYCSFASYVTVRTLHDPRFDRINSKHLAVDSHNGSKSDVYLSWKEPRNPNGIIVAYQIEHRRTDIKNYKPTRECITRKQHESSSGYVLKRLVPGKYGFRIQATSLAGDGEFTDMIYYESESDPTEYLTSTGCPTVTFYHSNQENGFAAICSLNGECREEMNLLEDEAPGFQNPVESHYVPHQLSAECDQNSDLSQLIGDLGARKKLLNGSSRLYKKFVWVVQIIQHFPTLQGNVSSPYVVPVVTHATETWIQNVREIKKEEAIGMRFVRSMLAVTRRNNIRIEVSGKAWGLSRLMELDPSSAFQILLAIFYLEIYLSVFAIGMSGYDLLDTDPQVSGSVPDTSRFFCEAVCLEQGQLKPLSDRCSENKAEDKSGNNLEDLIQSKKLIPNGEVAVRYCVPDVKDEIKTYLKVWTDMDVDVILTTGGTGFSPRDVTPEATQEVIHREAPGLTIAMIRKSLEITPHAMLSRLVTLFSLIVDISKVARRARTSTYPLLDVDTAQRIVLEHAELIGTETVKFKEGLGRVLAENVLAKDPLPPFPASIKDGYAVIASDGAGPRTVLGDSTAGVKPSEPAPLKRGQCVRINTGAPVPAGADCVVQVEDTKLFKEGDDGQTELEVDILVSPTPGQEIRPVGSDIALGQLVLAKGTHLGPSELGLLATVGVVHVQVYKLPCVTVLSTGNELQDPGKPLETGCIRDSNKTTLVSLMKEAGFPVIDAGIARDNPKAVLSKLKEALSAGDVIVTTGSVSMGERDILRDVLIADIGATVHYARVFMKPGKPTTFATCDYEGRKKLILGLPGNPVSATVTSHLYVLPALRKMAGHPSPLATIIKATTEEEVVLDPRPEYHRAILSWPEGIAIPTAKSTDSRKTLAKGELAELTSFQNQKKMYTHLCGGRGEHYFVRRGVGAGGGTLSTPDRDMNLNLPVIGSLVYCESNALDRGAIEAGLESFNTGFRLCHCCVKIGLTAAILAVKDSSCQKERNHFNTEVEGVGILFVCALSSTPNGTTKSPVNPRWKPRQLGRTSLIFDSIDLAYSRADNI</sequence>
<evidence type="ECO:0000256" key="17">
    <source>
        <dbReference type="ARBA" id="ARBA00051243"/>
    </source>
</evidence>
<evidence type="ECO:0000256" key="6">
    <source>
        <dbReference type="ARBA" id="ARBA00022679"/>
    </source>
</evidence>
<dbReference type="InterPro" id="IPR008284">
    <property type="entry name" value="MoCF_biosynth_CS"/>
</dbReference>
<dbReference type="SUPFAM" id="SSF57184">
    <property type="entry name" value="Growth factor receptor domain"/>
    <property type="match status" value="1"/>
</dbReference>
<dbReference type="PROSITE" id="PS01079">
    <property type="entry name" value="MOCF_BIOSYNTHESIS_2"/>
    <property type="match status" value="1"/>
</dbReference>
<dbReference type="InterPro" id="IPR036941">
    <property type="entry name" value="Rcpt_L-dom_sf"/>
</dbReference>
<dbReference type="InterPro" id="IPR006211">
    <property type="entry name" value="Furin-like_Cys-rich_dom"/>
</dbReference>
<proteinExistence type="inferred from homology"/>
<dbReference type="NCBIfam" id="NF045515">
    <property type="entry name" value="Glp_gephyrin"/>
    <property type="match status" value="1"/>
</dbReference>
<dbReference type="GO" id="GO:0030425">
    <property type="term" value="C:dendrite"/>
    <property type="evidence" value="ECO:0007669"/>
    <property type="project" value="TreeGrafter"/>
</dbReference>
<keyword evidence="16" id="KW-0325">Glycoprotein</keyword>
<dbReference type="PROSITE" id="PS50853">
    <property type="entry name" value="FN3"/>
    <property type="match status" value="1"/>
</dbReference>
<gene>
    <name evidence="20" type="ORF">TDIB3V08_LOCUS8641</name>
</gene>
<evidence type="ECO:0000256" key="5">
    <source>
        <dbReference type="ARBA" id="ARBA00022553"/>
    </source>
</evidence>
<dbReference type="SMART" id="SM00060">
    <property type="entry name" value="FN3"/>
    <property type="match status" value="3"/>
</dbReference>
<dbReference type="PANTHER" id="PTHR10192:SF5">
    <property type="entry name" value="GEPHYRIN"/>
    <property type="match status" value="1"/>
</dbReference>
<comment type="similarity">
    <text evidence="3">In the N-terminal section; belongs to the MoaB/Mog family.</text>
</comment>
<dbReference type="Pfam" id="PF00041">
    <property type="entry name" value="fn3"/>
    <property type="match status" value="1"/>
</dbReference>
<comment type="subcellular location">
    <subcellularLocation>
        <location evidence="1">Membrane</location>
        <topology evidence="1">Single-pass type I membrane protein</topology>
    </subcellularLocation>
</comment>
<dbReference type="GO" id="GO:0005829">
    <property type="term" value="C:cytosol"/>
    <property type="evidence" value="ECO:0007669"/>
    <property type="project" value="TreeGrafter"/>
</dbReference>
<evidence type="ECO:0000256" key="11">
    <source>
        <dbReference type="ARBA" id="ARBA00022989"/>
    </source>
</evidence>
<comment type="pathway">
    <text evidence="2">Cofactor biosynthesis; molybdopterin biosynthesis.</text>
</comment>
<dbReference type="CDD" id="cd00064">
    <property type="entry name" value="FU"/>
    <property type="match status" value="1"/>
</dbReference>
<reference evidence="20" key="1">
    <citation type="submission" date="2020-11" db="EMBL/GenBank/DDBJ databases">
        <authorList>
            <person name="Tran Van P."/>
        </authorList>
    </citation>
    <scope>NUCLEOTIDE SEQUENCE</scope>
</reference>
<evidence type="ECO:0000256" key="13">
    <source>
        <dbReference type="ARBA" id="ARBA00023137"/>
    </source>
</evidence>
<dbReference type="Pfam" id="PF03453">
    <property type="entry name" value="MoeA_N"/>
    <property type="match status" value="1"/>
</dbReference>
<dbReference type="FunFam" id="2.170.190.11:FF:000001">
    <property type="entry name" value="Molybdopterin molybdenumtransferase"/>
    <property type="match status" value="1"/>
</dbReference>
<dbReference type="SMART" id="SM00261">
    <property type="entry name" value="FU"/>
    <property type="match status" value="1"/>
</dbReference>
<dbReference type="GO" id="GO:0098970">
    <property type="term" value="P:postsynaptic neurotransmitter receptor diffusion trapping"/>
    <property type="evidence" value="ECO:0007669"/>
    <property type="project" value="TreeGrafter"/>
</dbReference>
<dbReference type="Gene3D" id="2.170.190.11">
    <property type="entry name" value="Molybdopterin biosynthesis moea protein, domain 3"/>
    <property type="match status" value="1"/>
</dbReference>
<dbReference type="SUPFAM" id="SSF52058">
    <property type="entry name" value="L domain-like"/>
    <property type="match status" value="2"/>
</dbReference>
<evidence type="ECO:0000256" key="15">
    <source>
        <dbReference type="ARBA" id="ARBA00023170"/>
    </source>
</evidence>
<dbReference type="Gene3D" id="2.10.220.10">
    <property type="entry name" value="Hormone Receptor, Insulin-like Growth Factor Receptor 1, Chain A, domain 2"/>
    <property type="match status" value="2"/>
</dbReference>
<dbReference type="EMBL" id="OA569401">
    <property type="protein sequence ID" value="CAD7202459.1"/>
    <property type="molecule type" value="Genomic_DNA"/>
</dbReference>
<dbReference type="InterPro" id="IPR036116">
    <property type="entry name" value="FN3_sf"/>
</dbReference>
<comment type="catalytic activity">
    <reaction evidence="17">
        <text>L-tyrosyl-[protein] + ATP = O-phospho-L-tyrosyl-[protein] + ADP + H(+)</text>
        <dbReference type="Rhea" id="RHEA:10596"/>
        <dbReference type="Rhea" id="RHEA-COMP:10136"/>
        <dbReference type="Rhea" id="RHEA-COMP:20101"/>
        <dbReference type="ChEBI" id="CHEBI:15378"/>
        <dbReference type="ChEBI" id="CHEBI:30616"/>
        <dbReference type="ChEBI" id="CHEBI:46858"/>
        <dbReference type="ChEBI" id="CHEBI:61978"/>
        <dbReference type="ChEBI" id="CHEBI:456216"/>
        <dbReference type="EC" id="2.7.10.1"/>
    </reaction>
</comment>
<dbReference type="InterPro" id="IPR013783">
    <property type="entry name" value="Ig-like_fold"/>
</dbReference>
<dbReference type="GO" id="GO:0007529">
    <property type="term" value="P:establishment of synaptic specificity at neuromuscular junction"/>
    <property type="evidence" value="ECO:0007669"/>
    <property type="project" value="TreeGrafter"/>
</dbReference>
<dbReference type="CDD" id="cd00886">
    <property type="entry name" value="MogA_MoaB"/>
    <property type="match status" value="1"/>
</dbReference>
<dbReference type="CDD" id="cd00887">
    <property type="entry name" value="MoeA"/>
    <property type="match status" value="1"/>
</dbReference>
<comment type="similarity">
    <text evidence="4">In the C-terminal section; belongs to the MoeA family.</text>
</comment>
<keyword evidence="5" id="KW-0597">Phosphoprotein</keyword>
<dbReference type="GO" id="GO:0006777">
    <property type="term" value="P:Mo-molybdopterin cofactor biosynthetic process"/>
    <property type="evidence" value="ECO:0007669"/>
    <property type="project" value="UniProtKB-KW"/>
</dbReference>
<feature type="domain" description="Fibronectin type-III" evidence="19">
    <location>
        <begin position="918"/>
        <end position="1015"/>
    </location>
</feature>
<dbReference type="SMART" id="SM00852">
    <property type="entry name" value="MoCF_biosynth"/>
    <property type="match status" value="2"/>
</dbReference>
<dbReference type="GO" id="GO:0097112">
    <property type="term" value="P:gamma-aminobutyric acid receptor clustering"/>
    <property type="evidence" value="ECO:0007669"/>
    <property type="project" value="TreeGrafter"/>
</dbReference>
<dbReference type="CDD" id="cd00063">
    <property type="entry name" value="FN3"/>
    <property type="match status" value="2"/>
</dbReference>
<evidence type="ECO:0000259" key="19">
    <source>
        <dbReference type="PROSITE" id="PS50853"/>
    </source>
</evidence>
<dbReference type="SUPFAM" id="SSF63882">
    <property type="entry name" value="MoeA N-terminal region -like"/>
    <property type="match status" value="1"/>
</dbReference>
<dbReference type="Pfam" id="PF00757">
    <property type="entry name" value="Furin-like"/>
    <property type="match status" value="1"/>
</dbReference>
<evidence type="ECO:0000256" key="7">
    <source>
        <dbReference type="ARBA" id="ARBA00022692"/>
    </source>
</evidence>
<dbReference type="PROSITE" id="PS01078">
    <property type="entry name" value="MOCF_BIOSYNTHESIS_1"/>
    <property type="match status" value="1"/>
</dbReference>
<dbReference type="InterPro" id="IPR036425">
    <property type="entry name" value="MoaB/Mog-like_dom_sf"/>
</dbReference>
<feature type="transmembrane region" description="Helical" evidence="18">
    <location>
        <begin position="49"/>
        <end position="69"/>
    </location>
</feature>
<keyword evidence="6" id="KW-0808">Transferase</keyword>
<dbReference type="GO" id="GO:0004714">
    <property type="term" value="F:transmembrane receptor protein tyrosine kinase activity"/>
    <property type="evidence" value="ECO:0007669"/>
    <property type="project" value="UniProtKB-EC"/>
</dbReference>
<dbReference type="FunFam" id="3.40.980.10:FF:000001">
    <property type="entry name" value="Molybdopterin molybdenumtransferase"/>
    <property type="match status" value="1"/>
</dbReference>
<dbReference type="InterPro" id="IPR000494">
    <property type="entry name" value="Rcpt_L-dom"/>
</dbReference>
<evidence type="ECO:0000313" key="20">
    <source>
        <dbReference type="EMBL" id="CAD7202459.1"/>
    </source>
</evidence>
<dbReference type="GO" id="GO:0005524">
    <property type="term" value="F:ATP binding"/>
    <property type="evidence" value="ECO:0007669"/>
    <property type="project" value="UniProtKB-KW"/>
</dbReference>
<evidence type="ECO:0000256" key="8">
    <source>
        <dbReference type="ARBA" id="ARBA00022741"/>
    </source>
</evidence>
<dbReference type="Gene3D" id="3.80.20.20">
    <property type="entry name" value="Receptor L-domain"/>
    <property type="match status" value="2"/>
</dbReference>
<dbReference type="InterPro" id="IPR036135">
    <property type="entry name" value="MoeA_linker/N_sf"/>
</dbReference>
<dbReference type="InterPro" id="IPR036688">
    <property type="entry name" value="MoeA_C_domain_IV_sf"/>
</dbReference>
<accession>A0A7R8VPR8</accession>
<dbReference type="Pfam" id="PF00994">
    <property type="entry name" value="MoCF_biosynth"/>
    <property type="match status" value="2"/>
</dbReference>
<keyword evidence="10" id="KW-0067">ATP-binding</keyword>
<keyword evidence="12 18" id="KW-0472">Membrane</keyword>
<evidence type="ECO:0000256" key="14">
    <source>
        <dbReference type="ARBA" id="ARBA00023150"/>
    </source>
</evidence>
<keyword evidence="8" id="KW-0547">Nucleotide-binding</keyword>
<evidence type="ECO:0000256" key="9">
    <source>
        <dbReference type="ARBA" id="ARBA00022777"/>
    </source>
</evidence>
<protein>
    <recommendedName>
        <fullName evidence="19">Fibronectin type-III domain-containing protein</fullName>
    </recommendedName>
</protein>
<dbReference type="InterPro" id="IPR003961">
    <property type="entry name" value="FN3_dom"/>
</dbReference>
<keyword evidence="13" id="KW-0829">Tyrosine-protein kinase</keyword>